<accession>A0ACC1NUW5</accession>
<dbReference type="Proteomes" id="UP001143910">
    <property type="component" value="Unassembled WGS sequence"/>
</dbReference>
<name>A0ACC1NUW5_9HYPO</name>
<gene>
    <name evidence="1" type="ORF">NQ176_g930</name>
</gene>
<comment type="caution">
    <text evidence="1">The sequence shown here is derived from an EMBL/GenBank/DDBJ whole genome shotgun (WGS) entry which is preliminary data.</text>
</comment>
<keyword evidence="2" id="KW-1185">Reference proteome</keyword>
<dbReference type="EMBL" id="JANJQO010000043">
    <property type="protein sequence ID" value="KAJ2983112.1"/>
    <property type="molecule type" value="Genomic_DNA"/>
</dbReference>
<proteinExistence type="predicted"/>
<evidence type="ECO:0000313" key="2">
    <source>
        <dbReference type="Proteomes" id="UP001143910"/>
    </source>
</evidence>
<evidence type="ECO:0000313" key="1">
    <source>
        <dbReference type="EMBL" id="KAJ2983112.1"/>
    </source>
</evidence>
<reference evidence="1" key="1">
    <citation type="submission" date="2022-08" db="EMBL/GenBank/DDBJ databases">
        <title>Genome Sequence of Lecanicillium fungicola.</title>
        <authorList>
            <person name="Buettner E."/>
        </authorList>
    </citation>
    <scope>NUCLEOTIDE SEQUENCE</scope>
    <source>
        <strain evidence="1">Babe33</strain>
    </source>
</reference>
<protein>
    <submittedName>
        <fullName evidence="1">Uncharacterized protein</fullName>
    </submittedName>
</protein>
<organism evidence="1 2">
    <name type="scientific">Zarea fungicola</name>
    <dbReference type="NCBI Taxonomy" id="93591"/>
    <lineage>
        <taxon>Eukaryota</taxon>
        <taxon>Fungi</taxon>
        <taxon>Dikarya</taxon>
        <taxon>Ascomycota</taxon>
        <taxon>Pezizomycotina</taxon>
        <taxon>Sordariomycetes</taxon>
        <taxon>Hypocreomycetidae</taxon>
        <taxon>Hypocreales</taxon>
        <taxon>Cordycipitaceae</taxon>
        <taxon>Zarea</taxon>
    </lineage>
</organism>
<sequence>MPSVPAGGVIVVTGVNGYLGSVASQVFIKHGYRVRGTVRSVASYGWMKSFFGPKFELVEVPDLESPGALDAAIRGVDGIAHIAMNLNFDMNDAALADKTVKSHLQLLESAAKEPSVKSVVVTSSQAACILPTTGTPYEINSDTYNTTSIDLAAKPWNGEGDPFARRLHVYGAAKARGEQACFEWVREHKPAFDFNTVLPDVIFGAPVSPEKLGFRSSAAIFQSFVKGQPHALFIFPSQWYVDVEDAALLHLAALTLDDVRNERLLGFAGQYSWTQIVEILHRRFPQLSTVPASVDEPAVDCGRVDNSRSLEVLTRLKGDGFTSLEETIVKAVNAIIENDA</sequence>